<dbReference type="EMBL" id="CP136924">
    <property type="protein sequence ID" value="WXA01763.1"/>
    <property type="molecule type" value="Genomic_DNA"/>
</dbReference>
<dbReference type="EMBL" id="CP136925">
    <property type="protein sequence ID" value="WXA13077.1"/>
    <property type="molecule type" value="Genomic_DNA"/>
</dbReference>
<dbReference type="Gene3D" id="3.40.50.12780">
    <property type="entry name" value="N-terminal domain of ligase-like"/>
    <property type="match status" value="1"/>
</dbReference>
<evidence type="ECO:0000313" key="2">
    <source>
        <dbReference type="EMBL" id="WXA01763.1"/>
    </source>
</evidence>
<accession>A0AAU6P6D2</accession>
<dbReference type="InterPro" id="IPR053158">
    <property type="entry name" value="CapK_Type1_Caps_Biosynth"/>
</dbReference>
<reference evidence="3 4" key="1">
    <citation type="submission" date="2023-10" db="EMBL/GenBank/DDBJ databases">
        <title>Culture-based analysis of two novel bacteria associated with mangrove crab gills.</title>
        <authorList>
            <person name="Yang X."/>
            <person name="Garuglieri E."/>
            <person name="Van Goethem M.W."/>
            <person name="Fusi M."/>
            <person name="Marasco R."/>
            <person name="Daffonchio D.G."/>
        </authorList>
    </citation>
    <scope>NUCLEOTIDE SEQUENCE</scope>
    <source>
        <strain evidence="3">UG2-1</strain>
        <strain evidence="2">UG2-2</strain>
        <strain evidence="4">UG2_2</strain>
    </source>
</reference>
<evidence type="ECO:0000256" key="1">
    <source>
        <dbReference type="SAM" id="Phobius"/>
    </source>
</evidence>
<gene>
    <name evidence="3" type="ORF">R3L15_13235</name>
    <name evidence="2" type="ORF">R3L16_08355</name>
</gene>
<keyword evidence="1" id="KW-0812">Transmembrane</keyword>
<proteinExistence type="predicted"/>
<organism evidence="3">
    <name type="scientific">Mangrovimonas cancribranchiae</name>
    <dbReference type="NCBI Taxonomy" id="3080055"/>
    <lineage>
        <taxon>Bacteria</taxon>
        <taxon>Pseudomonadati</taxon>
        <taxon>Bacteroidota</taxon>
        <taxon>Flavobacteriia</taxon>
        <taxon>Flavobacteriales</taxon>
        <taxon>Flavobacteriaceae</taxon>
        <taxon>Mangrovimonas</taxon>
    </lineage>
</organism>
<evidence type="ECO:0008006" key="5">
    <source>
        <dbReference type="Google" id="ProtNLM"/>
    </source>
</evidence>
<dbReference type="RefSeq" id="WP_338732235.1">
    <property type="nucleotide sequence ID" value="NZ_CP136924.1"/>
</dbReference>
<dbReference type="AlphaFoldDB" id="A0AAU6P6D2"/>
<dbReference type="InterPro" id="IPR042099">
    <property type="entry name" value="ANL_N_sf"/>
</dbReference>
<dbReference type="KEGG" id="mcaa:R3L15_13235"/>
<dbReference type="PANTHER" id="PTHR36932:SF1">
    <property type="entry name" value="CAPSULAR POLYSACCHARIDE BIOSYNTHESIS PROTEIN"/>
    <property type="match status" value="1"/>
</dbReference>
<evidence type="ECO:0000313" key="4">
    <source>
        <dbReference type="Proteomes" id="UP001368318"/>
    </source>
</evidence>
<keyword evidence="1" id="KW-0472">Membrane</keyword>
<evidence type="ECO:0000313" key="3">
    <source>
        <dbReference type="EMBL" id="WXA13077.1"/>
    </source>
</evidence>
<feature type="transmembrane region" description="Helical" evidence="1">
    <location>
        <begin position="12"/>
        <end position="30"/>
    </location>
</feature>
<keyword evidence="4" id="KW-1185">Reference proteome</keyword>
<dbReference type="Proteomes" id="UP001368318">
    <property type="component" value="Chromosome"/>
</dbReference>
<keyword evidence="1" id="KW-1133">Transmembrane helix</keyword>
<name>A0AAU6P6D2_9FLAO</name>
<protein>
    <recommendedName>
        <fullName evidence="5">Phenylacetate-CoA ligase</fullName>
    </recommendedName>
</protein>
<dbReference type="PANTHER" id="PTHR36932">
    <property type="entry name" value="CAPSULAR POLYSACCHARIDE BIOSYNTHESIS PROTEIN"/>
    <property type="match status" value="1"/>
</dbReference>
<sequence>MKKDTMAIYKLLLKYMILPIGNVFYGGHYLNFLTQWDDYDAMSEDELEHIQKKNLDSILSHAAKTVPYYKSLSYSSLADFPILTKDILRSHKNDLVSSDFDITSLDKHHSSGSTGIQSFTYMTQEHTFYLRALQTHWWRWSGYNFGDYLLQFGISQKRPLLKKLKDFFYRCYYNKAFGISETTLRHILKNISKKKGIYIAGYPSVINQLAMVENNLKLTPNVSGIICFGDKLFNHYTTNIKQAFGDSVTIIDTYGCAEGLLMACKYDLEHYYIMSPHVVLEVVDDNGTPVKDGEMGHVLVTCLTNKAMPLIRYKLGDLAIKLPKEHYPKNRKLNYPLLQKVVGRETDIIKTTKNITLNIHSFTGVLEYYQEIKQYKVIQNSLESITIQYIADSNFNEACLDEIKTKLNTLTQQCLNIYFEKVPYIAPTKSGKPQIIESNLNKS</sequence>
<dbReference type="SUPFAM" id="SSF56801">
    <property type="entry name" value="Acetyl-CoA synthetase-like"/>
    <property type="match status" value="1"/>
</dbReference>